<dbReference type="Proteomes" id="UP000530424">
    <property type="component" value="Unassembled WGS sequence"/>
</dbReference>
<evidence type="ECO:0000256" key="1">
    <source>
        <dbReference type="ARBA" id="ARBA00023125"/>
    </source>
</evidence>
<dbReference type="AlphaFoldDB" id="A0A853C5L4"/>
<gene>
    <name evidence="4" type="ORF">HNR19_003793</name>
</gene>
<evidence type="ECO:0000313" key="5">
    <source>
        <dbReference type="Proteomes" id="UP000530424"/>
    </source>
</evidence>
<evidence type="ECO:0000256" key="2">
    <source>
        <dbReference type="PROSITE-ProRule" id="PRU00335"/>
    </source>
</evidence>
<comment type="caution">
    <text evidence="4">The sequence shown here is derived from an EMBL/GenBank/DDBJ whole genome shotgun (WGS) entry which is preliminary data.</text>
</comment>
<keyword evidence="5" id="KW-1185">Reference proteome</keyword>
<dbReference type="PROSITE" id="PS50977">
    <property type="entry name" value="HTH_TETR_2"/>
    <property type="match status" value="1"/>
</dbReference>
<dbReference type="EMBL" id="JACCFP010000001">
    <property type="protein sequence ID" value="NYJ03095.1"/>
    <property type="molecule type" value="Genomic_DNA"/>
</dbReference>
<keyword evidence="1 2" id="KW-0238">DNA-binding</keyword>
<dbReference type="RefSeq" id="WP_179669383.1">
    <property type="nucleotide sequence ID" value="NZ_JACCFP010000001.1"/>
</dbReference>
<dbReference type="Gene3D" id="1.10.357.10">
    <property type="entry name" value="Tetracycline Repressor, domain 2"/>
    <property type="match status" value="1"/>
</dbReference>
<dbReference type="InterPro" id="IPR050109">
    <property type="entry name" value="HTH-type_TetR-like_transc_reg"/>
</dbReference>
<organism evidence="4 5">
    <name type="scientific">Nocardioides thalensis</name>
    <dbReference type="NCBI Taxonomy" id="1914755"/>
    <lineage>
        <taxon>Bacteria</taxon>
        <taxon>Bacillati</taxon>
        <taxon>Actinomycetota</taxon>
        <taxon>Actinomycetes</taxon>
        <taxon>Propionibacteriales</taxon>
        <taxon>Nocardioidaceae</taxon>
        <taxon>Nocardioides</taxon>
    </lineage>
</organism>
<accession>A0A853C5L4</accession>
<protein>
    <submittedName>
        <fullName evidence="4">AcrR family transcriptional regulator</fullName>
    </submittedName>
</protein>
<dbReference type="GO" id="GO:0000976">
    <property type="term" value="F:transcription cis-regulatory region binding"/>
    <property type="evidence" value="ECO:0007669"/>
    <property type="project" value="TreeGrafter"/>
</dbReference>
<dbReference type="SUPFAM" id="SSF46689">
    <property type="entry name" value="Homeodomain-like"/>
    <property type="match status" value="1"/>
</dbReference>
<dbReference type="GO" id="GO:0003700">
    <property type="term" value="F:DNA-binding transcription factor activity"/>
    <property type="evidence" value="ECO:0007669"/>
    <property type="project" value="TreeGrafter"/>
</dbReference>
<dbReference type="PANTHER" id="PTHR30055">
    <property type="entry name" value="HTH-TYPE TRANSCRIPTIONAL REGULATOR RUTR"/>
    <property type="match status" value="1"/>
</dbReference>
<dbReference type="PANTHER" id="PTHR30055:SF146">
    <property type="entry name" value="HTH-TYPE TRANSCRIPTIONAL DUAL REGULATOR CECR"/>
    <property type="match status" value="1"/>
</dbReference>
<sequence>MTERAATGRDALLAQAIDHFARNGVVDTSLRALAQAIGTSHRMLIYHFGSREGLLAAVVETVEERLRTALAAMADAGHAGDPVTTGMRFWRLAADDATVYGPLFFELSSHAMLGLPHAEDLRERLVTTWVDALAEMWVARGAPRREARLQARLDLAVARGLLHDLLLTGDRRAVDAAMRRHAKSAVAGLGLDRPARPARPAQP</sequence>
<dbReference type="Pfam" id="PF00440">
    <property type="entry name" value="TetR_N"/>
    <property type="match status" value="1"/>
</dbReference>
<dbReference type="InterPro" id="IPR001647">
    <property type="entry name" value="HTH_TetR"/>
</dbReference>
<evidence type="ECO:0000259" key="3">
    <source>
        <dbReference type="PROSITE" id="PS50977"/>
    </source>
</evidence>
<name>A0A853C5L4_9ACTN</name>
<reference evidence="4 5" key="1">
    <citation type="submission" date="2020-07" db="EMBL/GenBank/DDBJ databases">
        <title>Sequencing the genomes of 1000 actinobacteria strains.</title>
        <authorList>
            <person name="Klenk H.-P."/>
        </authorList>
    </citation>
    <scope>NUCLEOTIDE SEQUENCE [LARGE SCALE GENOMIC DNA]</scope>
    <source>
        <strain evidence="4 5">DSM 103833</strain>
    </source>
</reference>
<feature type="DNA-binding region" description="H-T-H motif" evidence="2">
    <location>
        <begin position="29"/>
        <end position="48"/>
    </location>
</feature>
<proteinExistence type="predicted"/>
<evidence type="ECO:0000313" key="4">
    <source>
        <dbReference type="EMBL" id="NYJ03095.1"/>
    </source>
</evidence>
<dbReference type="InterPro" id="IPR009057">
    <property type="entry name" value="Homeodomain-like_sf"/>
</dbReference>
<feature type="domain" description="HTH tetR-type" evidence="3">
    <location>
        <begin position="6"/>
        <end position="66"/>
    </location>
</feature>